<accession>A0AAV4A1D1</accession>
<organism evidence="5 6">
    <name type="scientific">Plakobranchus ocellatus</name>
    <dbReference type="NCBI Taxonomy" id="259542"/>
    <lineage>
        <taxon>Eukaryota</taxon>
        <taxon>Metazoa</taxon>
        <taxon>Spiralia</taxon>
        <taxon>Lophotrochozoa</taxon>
        <taxon>Mollusca</taxon>
        <taxon>Gastropoda</taxon>
        <taxon>Heterobranchia</taxon>
        <taxon>Euthyneura</taxon>
        <taxon>Panpulmonata</taxon>
        <taxon>Sacoglossa</taxon>
        <taxon>Placobranchoidea</taxon>
        <taxon>Plakobranchidae</taxon>
        <taxon>Plakobranchus</taxon>
    </lineage>
</organism>
<evidence type="ECO:0000256" key="2">
    <source>
        <dbReference type="PROSITE-ProRule" id="PRU00192"/>
    </source>
</evidence>
<evidence type="ECO:0000256" key="3">
    <source>
        <dbReference type="SAM" id="Phobius"/>
    </source>
</evidence>
<keyword evidence="3" id="KW-1133">Transmembrane helix</keyword>
<reference evidence="5 6" key="1">
    <citation type="journal article" date="2021" name="Elife">
        <title>Chloroplast acquisition without the gene transfer in kleptoplastic sea slugs, Plakobranchus ocellatus.</title>
        <authorList>
            <person name="Maeda T."/>
            <person name="Takahashi S."/>
            <person name="Yoshida T."/>
            <person name="Shimamura S."/>
            <person name="Takaki Y."/>
            <person name="Nagai Y."/>
            <person name="Toyoda A."/>
            <person name="Suzuki Y."/>
            <person name="Arimoto A."/>
            <person name="Ishii H."/>
            <person name="Satoh N."/>
            <person name="Nishiyama T."/>
            <person name="Hasebe M."/>
            <person name="Maruyama T."/>
            <person name="Minagawa J."/>
            <person name="Obokata J."/>
            <person name="Shigenobu S."/>
        </authorList>
    </citation>
    <scope>NUCLEOTIDE SEQUENCE [LARGE SCALE GENOMIC DNA]</scope>
</reference>
<comment type="caution">
    <text evidence="5">The sequence shown here is derived from an EMBL/GenBank/DDBJ whole genome shotgun (WGS) entry which is preliminary data.</text>
</comment>
<keyword evidence="3" id="KW-0812">Transmembrane</keyword>
<dbReference type="InterPro" id="IPR036028">
    <property type="entry name" value="SH3-like_dom_sf"/>
</dbReference>
<dbReference type="PROSITE" id="PS50002">
    <property type="entry name" value="SH3"/>
    <property type="match status" value="1"/>
</dbReference>
<evidence type="ECO:0000256" key="1">
    <source>
        <dbReference type="ARBA" id="ARBA00022443"/>
    </source>
</evidence>
<keyword evidence="3" id="KW-0472">Membrane</keyword>
<evidence type="ECO:0000313" key="6">
    <source>
        <dbReference type="Proteomes" id="UP000735302"/>
    </source>
</evidence>
<keyword evidence="1 2" id="KW-0728">SH3 domain</keyword>
<gene>
    <name evidence="5" type="ORF">PoB_002651900</name>
</gene>
<dbReference type="EMBL" id="BLXT01003024">
    <property type="protein sequence ID" value="GFO00014.1"/>
    <property type="molecule type" value="Genomic_DNA"/>
</dbReference>
<feature type="domain" description="SH3" evidence="4">
    <location>
        <begin position="34"/>
        <end position="102"/>
    </location>
</feature>
<dbReference type="Proteomes" id="UP000735302">
    <property type="component" value="Unassembled WGS sequence"/>
</dbReference>
<keyword evidence="6" id="KW-1185">Reference proteome</keyword>
<dbReference type="SUPFAM" id="SSF50044">
    <property type="entry name" value="SH3-domain"/>
    <property type="match status" value="1"/>
</dbReference>
<name>A0AAV4A1D1_9GAST</name>
<sequence>MSGFHNFGMMMVKLVQWKSRNKRPSTSSIESGGIPDLTTQVVEDHAAASSKEVSVQRGQQVEVIDPSPPGFPDWCLVRTLPPDGADSAQGLVPSAVLRPVSFLTAGRNSIDLDDTFGSAEGTSSPVSKRRSSFKKWLTTPVRKLSHGKIEKTGGMLLDPQRGLQRGPGKQGLGPLGGMHQAFSQGMIVLSLCPVVLNFIIFSVFRMRFVIKCESKLIKRKFVVQSPRVPIKDRKGYEFFPSSSSRKKRLG</sequence>
<proteinExistence type="predicted"/>
<protein>
    <submittedName>
        <fullName evidence="5">Kalirin-like isoform x8</fullName>
    </submittedName>
</protein>
<evidence type="ECO:0000313" key="5">
    <source>
        <dbReference type="EMBL" id="GFO00014.1"/>
    </source>
</evidence>
<dbReference type="Gene3D" id="2.30.30.40">
    <property type="entry name" value="SH3 Domains"/>
    <property type="match status" value="1"/>
</dbReference>
<evidence type="ECO:0000259" key="4">
    <source>
        <dbReference type="PROSITE" id="PS50002"/>
    </source>
</evidence>
<feature type="transmembrane region" description="Helical" evidence="3">
    <location>
        <begin position="186"/>
        <end position="210"/>
    </location>
</feature>
<dbReference type="AlphaFoldDB" id="A0AAV4A1D1"/>
<dbReference type="InterPro" id="IPR001452">
    <property type="entry name" value="SH3_domain"/>
</dbReference>